<evidence type="ECO:0000313" key="5">
    <source>
        <dbReference type="EnsemblMetazoa" id="XP_038072164.1"/>
    </source>
</evidence>
<sequence length="398" mass="45014">SSDVSICQTVKKNTLVLGTVSDNGQIPERGQLPPIHWEDRDSPNHPRQLASNKQAFFGSRGSPLFEDSPYSAMVTRASLLEHDFASQGGVMSSWQDKHAQAVLQDYIHTVTMAIKKISKEMEGIEEQLLNRERASEHTSNSLKSLELQHVGSINDLRQRVGRCDVSIAKLSGDSRRITESLAAINKHMQDNSAHAGKAVTDLQTEISRLETQLVKNTSEQYSQAGSIEAETKHQVTLLQTKTQNRLEELQRMLDTLQMKRDSDLQLMERSMRTMVESAVSKRDSKQDFFEQKILNRLEEVDKKLILQEGTIQTMSDELQTLLSEKIRNLEARLYERQGALEDDVKRDLGGMSEQNENGFKRVKDSMATMRIVLEGKQQLLAENLQKQVANVKKLVVIT</sequence>
<dbReference type="OMA" id="MMATHEA"/>
<evidence type="ECO:0000313" key="6">
    <source>
        <dbReference type="Proteomes" id="UP000887568"/>
    </source>
</evidence>
<dbReference type="Proteomes" id="UP000887568">
    <property type="component" value="Unplaced"/>
</dbReference>
<keyword evidence="6" id="KW-1185">Reference proteome</keyword>
<accession>A0A914B852</accession>
<feature type="coiled-coil region" evidence="3">
    <location>
        <begin position="199"/>
        <end position="266"/>
    </location>
</feature>
<evidence type="ECO:0000256" key="2">
    <source>
        <dbReference type="ARBA" id="ARBA00046344"/>
    </source>
</evidence>
<evidence type="ECO:0000256" key="3">
    <source>
        <dbReference type="SAM" id="Coils"/>
    </source>
</evidence>
<reference evidence="5" key="1">
    <citation type="submission" date="2022-11" db="UniProtKB">
        <authorList>
            <consortium name="EnsemblMetazoa"/>
        </authorList>
    </citation>
    <scope>IDENTIFICATION</scope>
</reference>
<protein>
    <recommendedName>
        <fullName evidence="7">Protein FAM81A</fullName>
    </recommendedName>
</protein>
<organism evidence="5 6">
    <name type="scientific">Patiria miniata</name>
    <name type="common">Bat star</name>
    <name type="synonym">Asterina miniata</name>
    <dbReference type="NCBI Taxonomy" id="46514"/>
    <lineage>
        <taxon>Eukaryota</taxon>
        <taxon>Metazoa</taxon>
        <taxon>Echinodermata</taxon>
        <taxon>Eleutherozoa</taxon>
        <taxon>Asterozoa</taxon>
        <taxon>Asteroidea</taxon>
        <taxon>Valvatacea</taxon>
        <taxon>Valvatida</taxon>
        <taxon>Asterinidae</taxon>
        <taxon>Patiria</taxon>
    </lineage>
</organism>
<dbReference type="OrthoDB" id="10014002at2759"/>
<dbReference type="EnsemblMetazoa" id="XM_038216236.1">
    <property type="protein sequence ID" value="XP_038072164.1"/>
    <property type="gene ID" value="LOC119740802"/>
</dbReference>
<keyword evidence="1 3" id="KW-0175">Coiled coil</keyword>
<evidence type="ECO:0000256" key="4">
    <source>
        <dbReference type="SAM" id="MobiDB-lite"/>
    </source>
</evidence>
<name>A0A914B852_PATMI</name>
<dbReference type="PANTHER" id="PTHR22420">
    <property type="entry name" value="PROTEIN FAM81A"/>
    <property type="match status" value="1"/>
</dbReference>
<proteinExistence type="inferred from homology"/>
<comment type="similarity">
    <text evidence="2">Belongs to the FAM81 family.</text>
</comment>
<evidence type="ECO:0008006" key="7">
    <source>
        <dbReference type="Google" id="ProtNLM"/>
    </source>
</evidence>
<dbReference type="GeneID" id="119740802"/>
<feature type="region of interest" description="Disordered" evidence="4">
    <location>
        <begin position="21"/>
        <end position="46"/>
    </location>
</feature>
<dbReference type="AlphaFoldDB" id="A0A914B852"/>
<dbReference type="InterPro" id="IPR029619">
    <property type="entry name" value="FAM81"/>
</dbReference>
<dbReference type="PANTHER" id="PTHR22420:SF4">
    <property type="entry name" value="PROTEIN FAM81A"/>
    <property type="match status" value="1"/>
</dbReference>
<dbReference type="RefSeq" id="XP_038072164.1">
    <property type="nucleotide sequence ID" value="XM_038216236.1"/>
</dbReference>
<evidence type="ECO:0000256" key="1">
    <source>
        <dbReference type="ARBA" id="ARBA00023054"/>
    </source>
</evidence>